<protein>
    <submittedName>
        <fullName evidence="1">G2/M phase-specific E3 ubiquitin-protein ligase-like</fullName>
    </submittedName>
</protein>
<gene>
    <name evidence="1" type="ORF">AMEX_G22282</name>
</gene>
<name>A0A8T2L1Z6_ASTMX</name>
<organism evidence="1 2">
    <name type="scientific">Astyanax mexicanus</name>
    <name type="common">Blind cave fish</name>
    <name type="synonym">Astyanax fasciatus mexicanus</name>
    <dbReference type="NCBI Taxonomy" id="7994"/>
    <lineage>
        <taxon>Eukaryota</taxon>
        <taxon>Metazoa</taxon>
        <taxon>Chordata</taxon>
        <taxon>Craniata</taxon>
        <taxon>Vertebrata</taxon>
        <taxon>Euteleostomi</taxon>
        <taxon>Actinopterygii</taxon>
        <taxon>Neopterygii</taxon>
        <taxon>Teleostei</taxon>
        <taxon>Ostariophysi</taxon>
        <taxon>Characiformes</taxon>
        <taxon>Characoidei</taxon>
        <taxon>Acestrorhamphidae</taxon>
        <taxon>Acestrorhamphinae</taxon>
        <taxon>Astyanax</taxon>
    </lineage>
</organism>
<reference evidence="1 2" key="1">
    <citation type="submission" date="2021-07" db="EMBL/GenBank/DDBJ databases">
        <authorList>
            <person name="Imarazene B."/>
            <person name="Zahm M."/>
            <person name="Klopp C."/>
            <person name="Cabau C."/>
            <person name="Beille S."/>
            <person name="Jouanno E."/>
            <person name="Castinel A."/>
            <person name="Lluch J."/>
            <person name="Gil L."/>
            <person name="Kuchtly C."/>
            <person name="Lopez Roques C."/>
            <person name="Donnadieu C."/>
            <person name="Parrinello H."/>
            <person name="Journot L."/>
            <person name="Du K."/>
            <person name="Schartl M."/>
            <person name="Retaux S."/>
            <person name="Guiguen Y."/>
        </authorList>
    </citation>
    <scope>NUCLEOTIDE SEQUENCE [LARGE SCALE GENOMIC DNA]</scope>
    <source>
        <strain evidence="1">Pach_M1</strain>
        <tissue evidence="1">Testis</tissue>
    </source>
</reference>
<dbReference type="EMBL" id="JAICCE010000019">
    <property type="protein sequence ID" value="KAG9264055.1"/>
    <property type="molecule type" value="Genomic_DNA"/>
</dbReference>
<evidence type="ECO:0000313" key="1">
    <source>
        <dbReference type="EMBL" id="KAG9264055.1"/>
    </source>
</evidence>
<accession>A0A8T2L1Z6</accession>
<dbReference type="AlphaFoldDB" id="A0A8T2L1Z6"/>
<dbReference type="Proteomes" id="UP000752171">
    <property type="component" value="Unassembled WGS sequence"/>
</dbReference>
<evidence type="ECO:0000313" key="2">
    <source>
        <dbReference type="Proteomes" id="UP000752171"/>
    </source>
</evidence>
<comment type="caution">
    <text evidence="1">The sequence shown here is derived from an EMBL/GenBank/DDBJ whole genome shotgun (WGS) entry which is preliminary data.</text>
</comment>
<proteinExistence type="predicted"/>
<sequence>MLQTAECFQYVKTLEKKENINKDFMQWYIIYQNHFSIRRFNHSCATVKKEYWNTGGTARSTMKDSTSEEVF</sequence>